<feature type="compositionally biased region" description="Low complexity" evidence="2">
    <location>
        <begin position="238"/>
        <end position="267"/>
    </location>
</feature>
<dbReference type="SUPFAM" id="SSF82708">
    <property type="entry name" value="R3H domain"/>
    <property type="match status" value="1"/>
</dbReference>
<dbReference type="PANTHER" id="PTHR15672">
    <property type="entry name" value="CAMP-REGULATED PHOSPHOPROTEIN 21 RELATED R3H DOMAIN CONTAINING PROTEIN"/>
    <property type="match status" value="1"/>
</dbReference>
<dbReference type="Proteomes" id="UP000247409">
    <property type="component" value="Unassembled WGS sequence"/>
</dbReference>
<feature type="compositionally biased region" description="Low complexity" evidence="2">
    <location>
        <begin position="127"/>
        <end position="155"/>
    </location>
</feature>
<dbReference type="EMBL" id="NBIV01000124">
    <property type="protein sequence ID" value="PXF43505.1"/>
    <property type="molecule type" value="Genomic_DNA"/>
</dbReference>
<feature type="compositionally biased region" description="Basic and acidic residues" evidence="2">
    <location>
        <begin position="332"/>
        <end position="342"/>
    </location>
</feature>
<reference evidence="4 5" key="1">
    <citation type="journal article" date="2018" name="Mol. Biol. Evol.">
        <title>Analysis of the draft genome of the red seaweed Gracilariopsis chorda provides insights into genome size evolution in Rhodophyta.</title>
        <authorList>
            <person name="Lee J."/>
            <person name="Yang E.C."/>
            <person name="Graf L."/>
            <person name="Yang J.H."/>
            <person name="Qiu H."/>
            <person name="Zel Zion U."/>
            <person name="Chan C.X."/>
            <person name="Stephens T.G."/>
            <person name="Weber A.P.M."/>
            <person name="Boo G.H."/>
            <person name="Boo S.M."/>
            <person name="Kim K.M."/>
            <person name="Shin Y."/>
            <person name="Jung M."/>
            <person name="Lee S.J."/>
            <person name="Yim H.S."/>
            <person name="Lee J.H."/>
            <person name="Bhattacharya D."/>
            <person name="Yoon H.S."/>
        </authorList>
    </citation>
    <scope>NUCLEOTIDE SEQUENCE [LARGE SCALE GENOMIC DNA]</scope>
    <source>
        <strain evidence="4 5">SKKU-2015</strain>
        <tissue evidence="4">Whole body</tissue>
    </source>
</reference>
<dbReference type="Gene3D" id="3.30.1370.50">
    <property type="entry name" value="R3H-like domain"/>
    <property type="match status" value="1"/>
</dbReference>
<feature type="region of interest" description="Disordered" evidence="2">
    <location>
        <begin position="106"/>
        <end position="187"/>
    </location>
</feature>
<accession>A0A2V3IN48</accession>
<feature type="region of interest" description="Disordered" evidence="2">
    <location>
        <begin position="384"/>
        <end position="404"/>
    </location>
</feature>
<feature type="compositionally biased region" description="Low complexity" evidence="2">
    <location>
        <begin position="205"/>
        <end position="226"/>
    </location>
</feature>
<name>A0A2V3IN48_9FLOR</name>
<proteinExistence type="predicted"/>
<keyword evidence="5" id="KW-1185">Reference proteome</keyword>
<feature type="compositionally biased region" description="Low complexity" evidence="2">
    <location>
        <begin position="297"/>
        <end position="314"/>
    </location>
</feature>
<evidence type="ECO:0000256" key="2">
    <source>
        <dbReference type="SAM" id="MobiDB-lite"/>
    </source>
</evidence>
<feature type="compositionally biased region" description="Pro residues" evidence="2">
    <location>
        <begin position="393"/>
        <end position="403"/>
    </location>
</feature>
<dbReference type="PROSITE" id="PS51061">
    <property type="entry name" value="R3H"/>
    <property type="match status" value="1"/>
</dbReference>
<comment type="caution">
    <text evidence="4">The sequence shown here is derived from an EMBL/GenBank/DDBJ whole genome shotgun (WGS) entry which is preliminary data.</text>
</comment>
<feature type="region of interest" description="Disordered" evidence="2">
    <location>
        <begin position="201"/>
        <end position="342"/>
    </location>
</feature>
<feature type="compositionally biased region" description="Polar residues" evidence="2">
    <location>
        <begin position="315"/>
        <end position="326"/>
    </location>
</feature>
<feature type="compositionally biased region" description="Pro residues" evidence="2">
    <location>
        <begin position="108"/>
        <end position="126"/>
    </location>
</feature>
<feature type="compositionally biased region" description="Pro residues" evidence="2">
    <location>
        <begin position="227"/>
        <end position="237"/>
    </location>
</feature>
<feature type="domain" description="R3H" evidence="3">
    <location>
        <begin position="27"/>
        <end position="92"/>
    </location>
</feature>
<dbReference type="AlphaFoldDB" id="A0A2V3IN48"/>
<evidence type="ECO:0000313" key="5">
    <source>
        <dbReference type="Proteomes" id="UP000247409"/>
    </source>
</evidence>
<dbReference type="GO" id="GO:0003676">
    <property type="term" value="F:nucleic acid binding"/>
    <property type="evidence" value="ECO:0007669"/>
    <property type="project" value="UniProtKB-UniRule"/>
</dbReference>
<dbReference type="CDD" id="cd02325">
    <property type="entry name" value="R3H"/>
    <property type="match status" value="1"/>
</dbReference>
<dbReference type="InterPro" id="IPR036867">
    <property type="entry name" value="R3H_dom_sf"/>
</dbReference>
<dbReference type="InterPro" id="IPR051937">
    <property type="entry name" value="R3H_domain_containing"/>
</dbReference>
<evidence type="ECO:0000259" key="3">
    <source>
        <dbReference type="PROSITE" id="PS51061"/>
    </source>
</evidence>
<gene>
    <name evidence="4" type="ORF">BWQ96_06798</name>
</gene>
<dbReference type="OrthoDB" id="278430at2759"/>
<dbReference type="Pfam" id="PF01424">
    <property type="entry name" value="R3H"/>
    <property type="match status" value="1"/>
</dbReference>
<protein>
    <submittedName>
        <fullName evidence="4">R3H domain-containing protein 2</fullName>
    </submittedName>
</protein>
<dbReference type="InterPro" id="IPR001374">
    <property type="entry name" value="R3H_dom"/>
</dbReference>
<evidence type="ECO:0000256" key="1">
    <source>
        <dbReference type="ARBA" id="ARBA00022553"/>
    </source>
</evidence>
<dbReference type="PANTHER" id="PTHR15672:SF8">
    <property type="entry name" value="PROTEIN ENCORE"/>
    <property type="match status" value="1"/>
</dbReference>
<evidence type="ECO:0000313" key="4">
    <source>
        <dbReference type="EMBL" id="PXF43505.1"/>
    </source>
</evidence>
<organism evidence="4 5">
    <name type="scientific">Gracilariopsis chorda</name>
    <dbReference type="NCBI Taxonomy" id="448386"/>
    <lineage>
        <taxon>Eukaryota</taxon>
        <taxon>Rhodophyta</taxon>
        <taxon>Florideophyceae</taxon>
        <taxon>Rhodymeniophycidae</taxon>
        <taxon>Gracilariales</taxon>
        <taxon>Gracilariaceae</taxon>
        <taxon>Gracilariopsis</taxon>
    </lineage>
</organism>
<sequence>MSDDDEARASCAPDLWLWKVLQNERNREMAAKLEDTLRHFVHDPRHTSLRFPPRSAFHRRVCHAVASRFRLDHRLEALPSPPHALILVLLKTPSSRVPHTRLAQFAAAPPPPSASPPASFPAPATPSAPASASSVTSSSTPAAPASAPAPAAPAARFLKRPSNAALKPPRTSLLSSSSLSSAAAPALKSITEEDYRKARARIFKPNPSTNNININTATPPSTNHTPTPTPTPTPAPTPTINNNNSTNNSNNNKTSSSAPSQPSSRPANMPAKPPSSSVAKGPIAGSTGFERRRNRRQSSQSTQSATPQSVTTSTPLFANSDTTPSSYAPLPEPKHPDLQDPDFDRRYHKWALRHPTPHQPTPQPVALPVFSQLLYPYPVQTPHHHVHPSNIHMPPPPPPPPTSAPYQSIVQHPSNTLLFHHVAHTVRNHYDASANTHHHQRSPHFPAAAAAPPAVAGAAAVQPHQQQQQQQLHPRTFGVSEPLVVRSQPFAHRISTQRIGATAVAPSATPAYGLDSTVDFPPLQ</sequence>
<keyword evidence="1" id="KW-0597">Phosphoprotein</keyword>
<feature type="compositionally biased region" description="Low complexity" evidence="2">
    <location>
        <begin position="172"/>
        <end position="187"/>
    </location>
</feature>